<feature type="compositionally biased region" description="Basic and acidic residues" evidence="4">
    <location>
        <begin position="395"/>
        <end position="404"/>
    </location>
</feature>
<evidence type="ECO:0000313" key="6">
    <source>
        <dbReference type="Proteomes" id="UP000076078"/>
    </source>
</evidence>
<gene>
    <name evidence="5" type="ORF">DLAC_11252</name>
</gene>
<reference evidence="5 6" key="1">
    <citation type="submission" date="2015-12" db="EMBL/GenBank/DDBJ databases">
        <title>Dictyostelia acquired genes for synthesis and detection of signals that induce cell-type specialization by lateral gene transfer from prokaryotes.</title>
        <authorList>
            <person name="Gloeckner G."/>
            <person name="Schaap P."/>
        </authorList>
    </citation>
    <scope>NUCLEOTIDE SEQUENCE [LARGE SCALE GENOMIC DNA]</scope>
    <source>
        <strain evidence="5 6">TK</strain>
    </source>
</reference>
<evidence type="ECO:0000256" key="1">
    <source>
        <dbReference type="ARBA" id="ARBA00004123"/>
    </source>
</evidence>
<evidence type="ECO:0000313" key="5">
    <source>
        <dbReference type="EMBL" id="KYQ88528.1"/>
    </source>
</evidence>
<comment type="similarity">
    <text evidence="2">Belongs to the ESS2 family.</text>
</comment>
<dbReference type="OrthoDB" id="19679at2759"/>
<keyword evidence="3" id="KW-0539">Nucleus</keyword>
<feature type="compositionally biased region" description="Low complexity" evidence="4">
    <location>
        <begin position="420"/>
        <end position="446"/>
    </location>
</feature>
<dbReference type="OMA" id="AQNDYLD"/>
<dbReference type="GO" id="GO:0071013">
    <property type="term" value="C:catalytic step 2 spliceosome"/>
    <property type="evidence" value="ECO:0007669"/>
    <property type="project" value="TreeGrafter"/>
</dbReference>
<feature type="region of interest" description="Disordered" evidence="4">
    <location>
        <begin position="357"/>
        <end position="455"/>
    </location>
</feature>
<dbReference type="STRING" id="361077.A0A151Z3L0"/>
<dbReference type="AlphaFoldDB" id="A0A151Z3L0"/>
<evidence type="ECO:0000256" key="4">
    <source>
        <dbReference type="SAM" id="MobiDB-lite"/>
    </source>
</evidence>
<dbReference type="Proteomes" id="UP000076078">
    <property type="component" value="Unassembled WGS sequence"/>
</dbReference>
<accession>A0A151Z3L0</accession>
<evidence type="ECO:0000256" key="3">
    <source>
        <dbReference type="ARBA" id="ARBA00023242"/>
    </source>
</evidence>
<comment type="subcellular location">
    <subcellularLocation>
        <location evidence="1">Nucleus</location>
    </subcellularLocation>
</comment>
<dbReference type="PANTHER" id="PTHR12940">
    <property type="entry name" value="ES-2 PROTEIN - RELATED"/>
    <property type="match status" value="1"/>
</dbReference>
<proteinExistence type="inferred from homology"/>
<name>A0A151Z3L0_TIELA</name>
<feature type="compositionally biased region" description="Polar residues" evidence="4">
    <location>
        <begin position="357"/>
        <end position="377"/>
    </location>
</feature>
<evidence type="ECO:0000256" key="2">
    <source>
        <dbReference type="ARBA" id="ARBA00009072"/>
    </source>
</evidence>
<organism evidence="5 6">
    <name type="scientific">Tieghemostelium lacteum</name>
    <name type="common">Slime mold</name>
    <name type="synonym">Dictyostelium lacteum</name>
    <dbReference type="NCBI Taxonomy" id="361077"/>
    <lineage>
        <taxon>Eukaryota</taxon>
        <taxon>Amoebozoa</taxon>
        <taxon>Evosea</taxon>
        <taxon>Eumycetozoa</taxon>
        <taxon>Dictyostelia</taxon>
        <taxon>Dictyosteliales</taxon>
        <taxon>Raperosteliaceae</taxon>
        <taxon>Tieghemostelium</taxon>
    </lineage>
</organism>
<dbReference type="FunCoup" id="A0A151Z3L0">
    <property type="interactions" value="258"/>
</dbReference>
<sequence length="455" mass="51623">MDKENRQPKVLNEEKYIETLSKIITRDFYPDLPNLRNQLQWIRAVDHNDLNTLRDIQLNTIQQSIRYDNNSQTPLLSSNNINNKSLDDGFETPLRINVQDTPSNQLSTNVNDNNNSSSNTIKLDNLSLDKFLGSYTSEDDRSFKDIQEIQSKRHQDKYKYLYDSSEKQNNLLALKYRNSEGSGDLKLLGNGNSEPKDLGWNYSVQNQLMFTPTDSYIPNTISLQKEKEIDHSNTRLPDDIYSNVKLPPKTTLVEPKQKAFEEMSLQEQVEALKQMEKQSQMALLSTPSIVPGTSGQNNRGEIEQSPFITWGRIDGTPVALNQSTPNPSLISSRPAFKIPDTPKRELIANKLYEKLNKTPSSSGINKIQTPNRINNGGISPVIQRHLQRKQTPLKSPHDQLRKSYETPPPIQSPNVNNRLKTPTIPKTPTISTKTKTTTTTTTTSKGITDDLLNFN</sequence>
<keyword evidence="6" id="KW-1185">Reference proteome</keyword>
<comment type="caution">
    <text evidence="5">The sequence shown here is derived from an EMBL/GenBank/DDBJ whole genome shotgun (WGS) entry which is preliminary data.</text>
</comment>
<dbReference type="EMBL" id="LODT01000051">
    <property type="protein sequence ID" value="KYQ88528.1"/>
    <property type="molecule type" value="Genomic_DNA"/>
</dbReference>
<dbReference type="PANTHER" id="PTHR12940:SF0">
    <property type="entry name" value="SPLICING FACTOR ESS-2 HOMOLOG"/>
    <property type="match status" value="1"/>
</dbReference>
<dbReference type="Pfam" id="PF09751">
    <property type="entry name" value="Es2"/>
    <property type="match status" value="1"/>
</dbReference>
<protein>
    <submittedName>
        <fullName evidence="5">DiGeorge syndrome critical region 14-like protein</fullName>
    </submittedName>
</protein>
<dbReference type="InParanoid" id="A0A151Z3L0"/>
<dbReference type="InterPro" id="IPR019148">
    <property type="entry name" value="Nuclear_protein_DGCR14_ESS-2"/>
</dbReference>